<dbReference type="EMBL" id="LN877953">
    <property type="protein sequence ID" value="CUV07492.1"/>
    <property type="molecule type" value="Genomic_DNA"/>
</dbReference>
<dbReference type="InterPro" id="IPR014848">
    <property type="entry name" value="Rgp1"/>
</dbReference>
<dbReference type="AlphaFoldDB" id="A0A0S4TJD4"/>
<dbReference type="VEuPathDB" id="CryptoDB:GY17_00002389"/>
<sequence>MFRETSVYSDTTKYTVQICFDQPYYYSSEKIRCSLKVFYERFTQENEASENYELLDYITIQLFGYASFSNELLNFINSNSNFFVSSTTSSSSINQFISNIFNITSRLDRLGITGRQDNQKNKPIFVSNPHILVSDVKISKSKDEIGTFTYSCFLPPFIPPTFTGKLISFNYTALVSIGINNKMKPDRPNQLFNFEFIQTLGGTNQDKGNKSLKSTIPTFQKKLKFDIKCLGPHPKSSGLIFSPIKRSGTYHPITALNNNFYHSIPIDDINSVVTNSSEKIPSIVTTTPYSNFCEVSEIEFLSASGNNPKIILDHLNSKFQRKSLHLKAIQSQNELDITKMRFFELHDNIEIYSYLNACPKSLLEVYWENEVSIIHSPENLKNDQIIYSAPLAFNNSNNNEILNINYKNELVAICRISNSNSWSSSNPIIVHFDFFKSYWKSQEIHITLKRIEVIRQNSQDSHGIQNQVIIYNYKKCTLWDLEFSHQINPLSSFLIQSLDSDIFYVYYQLSFDFFIYSTEKKLKRINFLDVNRFPNLIKLSWNSSPINYYGKFQKLQIQNTDKIDSLSNISSYFHPLSSILPSNNTCLSKSIEF</sequence>
<name>A0A0S4TJD4_CRYHO</name>
<dbReference type="Proteomes" id="UP000199752">
    <property type="component" value="Chromosome 7"/>
</dbReference>
<dbReference type="VEuPathDB" id="CryptoDB:Chro.70563"/>
<dbReference type="VEuPathDB" id="CryptoDB:CHUDEA7_5030"/>
<organism evidence="1">
    <name type="scientific">Cryptosporidium hominis</name>
    <dbReference type="NCBI Taxonomy" id="237895"/>
    <lineage>
        <taxon>Eukaryota</taxon>
        <taxon>Sar</taxon>
        <taxon>Alveolata</taxon>
        <taxon>Apicomplexa</taxon>
        <taxon>Conoidasida</taxon>
        <taxon>Coccidia</taxon>
        <taxon>Eucoccidiorida</taxon>
        <taxon>Eimeriorina</taxon>
        <taxon>Cryptosporidiidae</taxon>
        <taxon>Cryptosporidium</taxon>
    </lineage>
</organism>
<proteinExistence type="predicted"/>
<accession>A0A0S4TJD4</accession>
<protein>
    <submittedName>
        <fullName evidence="1">Uncharacterized protein</fullName>
    </submittedName>
</protein>
<gene>
    <name evidence="1" type="ORF">CHUDEA7_5030</name>
</gene>
<dbReference type="PANTHER" id="PTHR12507">
    <property type="entry name" value="REDUCED GROWTH PHENOTYPE 1 RGP1, YEAST -RELATED"/>
    <property type="match status" value="1"/>
</dbReference>
<reference evidence="1" key="1">
    <citation type="submission" date="2015-08" db="EMBL/GenBank/DDBJ databases">
        <authorList>
            <person name="Babu N.S."/>
            <person name="Beckwith C.J."/>
            <person name="Beseler K.G."/>
            <person name="Brison A."/>
            <person name="Carone J.V."/>
            <person name="Caskin T.P."/>
            <person name="Diamond M."/>
            <person name="Durham M.E."/>
            <person name="Foxe J.M."/>
            <person name="Go M."/>
            <person name="Henderson B.A."/>
            <person name="Jones I.B."/>
            <person name="McGettigan J.A."/>
            <person name="Micheletti S.J."/>
            <person name="Nasrallah M.E."/>
            <person name="Ortiz D."/>
            <person name="Piller C.R."/>
            <person name="Privatt S.R."/>
            <person name="Schneider S.L."/>
            <person name="Sharp S."/>
            <person name="Smith T.C."/>
            <person name="Stanton J.D."/>
            <person name="Ullery H.E."/>
            <person name="Wilson R.J."/>
            <person name="Serrano M.G."/>
            <person name="Buck G."/>
            <person name="Lee V."/>
            <person name="Wang Y."/>
            <person name="Carvalho R."/>
            <person name="Voegtly L."/>
            <person name="Shi R."/>
            <person name="Duckworth R."/>
            <person name="Johnson A."/>
            <person name="Loviza R."/>
            <person name="Walstead R."/>
            <person name="Shah Z."/>
            <person name="Kiflezghi M."/>
            <person name="Wade K."/>
            <person name="Ball S.L."/>
            <person name="Bradley K.W."/>
            <person name="Asai D.J."/>
            <person name="Bowman C.A."/>
            <person name="Russell D.A."/>
            <person name="Pope W.H."/>
            <person name="Jacobs-Sera D."/>
            <person name="Hendrix R.W."/>
            <person name="Hatfull G.F."/>
        </authorList>
    </citation>
    <scope>NUCLEOTIDE SEQUENCE [LARGE SCALE GENOMIC DNA]</scope>
</reference>
<dbReference type="Pfam" id="PF08737">
    <property type="entry name" value="Rgp1"/>
    <property type="match status" value="1"/>
</dbReference>
<dbReference type="VEuPathDB" id="CryptoDB:ChTU502y2012_407g2490"/>
<evidence type="ECO:0000313" key="1">
    <source>
        <dbReference type="EMBL" id="CUV07492.1"/>
    </source>
</evidence>